<feature type="signal peptide" evidence="1">
    <location>
        <begin position="1"/>
        <end position="20"/>
    </location>
</feature>
<feature type="chain" id="PRO_5011434028" description="TonB C-terminal domain-containing protein" evidence="1">
    <location>
        <begin position="21"/>
        <end position="149"/>
    </location>
</feature>
<proteinExistence type="predicted"/>
<evidence type="ECO:0000313" key="3">
    <source>
        <dbReference type="Proteomes" id="UP000199634"/>
    </source>
</evidence>
<sequence>MKTKLLYLTFGFFIAFNGNAQDSLSKKRTIIREIPVYREVDVMASYRGGYEVLLKRIEAATKNCKTGSFKGKEATIVIDVLITDKGKVAKIEFVKSPTSLCNDAIKSTIENATQWIPGRIDNKPVNSYLQLTVNLSNAHNSNSNAINRL</sequence>
<keyword evidence="1" id="KW-0732">Signal</keyword>
<name>A0A1H6M5Y6_9FLAO</name>
<dbReference type="OrthoDB" id="9812355at2"/>
<dbReference type="RefSeq" id="WP_091101449.1">
    <property type="nucleotide sequence ID" value="NZ_FNXE01000042.1"/>
</dbReference>
<protein>
    <recommendedName>
        <fullName evidence="4">TonB C-terminal domain-containing protein</fullName>
    </recommendedName>
</protein>
<evidence type="ECO:0008006" key="4">
    <source>
        <dbReference type="Google" id="ProtNLM"/>
    </source>
</evidence>
<dbReference type="Proteomes" id="UP000199634">
    <property type="component" value="Unassembled WGS sequence"/>
</dbReference>
<dbReference type="Gene3D" id="3.30.1150.10">
    <property type="match status" value="1"/>
</dbReference>
<gene>
    <name evidence="2" type="ORF">SAMN02927937_02449</name>
</gene>
<reference evidence="3" key="1">
    <citation type="submission" date="2016-10" db="EMBL/GenBank/DDBJ databases">
        <authorList>
            <person name="Varghese N."/>
            <person name="Submissions S."/>
        </authorList>
    </citation>
    <scope>NUCLEOTIDE SEQUENCE [LARGE SCALE GENOMIC DNA]</scope>
    <source>
        <strain evidence="3">CGMCC 1.10825</strain>
    </source>
</reference>
<evidence type="ECO:0000313" key="2">
    <source>
        <dbReference type="EMBL" id="SEH96753.1"/>
    </source>
</evidence>
<keyword evidence="3" id="KW-1185">Reference proteome</keyword>
<evidence type="ECO:0000256" key="1">
    <source>
        <dbReference type="SAM" id="SignalP"/>
    </source>
</evidence>
<organism evidence="2 3">
    <name type="scientific">Paenimyroides marinum</name>
    <dbReference type="NCBI Taxonomy" id="1159016"/>
    <lineage>
        <taxon>Bacteria</taxon>
        <taxon>Pseudomonadati</taxon>
        <taxon>Bacteroidota</taxon>
        <taxon>Flavobacteriia</taxon>
        <taxon>Flavobacteriales</taxon>
        <taxon>Flavobacteriaceae</taxon>
        <taxon>Paenimyroides</taxon>
    </lineage>
</organism>
<dbReference type="STRING" id="1159016.SAMN02927937_02449"/>
<dbReference type="EMBL" id="FNXE01000042">
    <property type="protein sequence ID" value="SEH96753.1"/>
    <property type="molecule type" value="Genomic_DNA"/>
</dbReference>
<dbReference type="AlphaFoldDB" id="A0A1H6M5Y6"/>
<dbReference type="SUPFAM" id="SSF74653">
    <property type="entry name" value="TolA/TonB C-terminal domain"/>
    <property type="match status" value="1"/>
</dbReference>
<accession>A0A1H6M5Y6</accession>